<evidence type="ECO:0000313" key="2">
    <source>
        <dbReference type="EMBL" id="QHA85672.1"/>
    </source>
</evidence>
<feature type="transmembrane region" description="Helical" evidence="1">
    <location>
        <begin position="65"/>
        <end position="88"/>
    </location>
</feature>
<gene>
    <name evidence="2" type="ORF">FO014_01025</name>
</gene>
<evidence type="ECO:0000256" key="1">
    <source>
        <dbReference type="SAM" id="Phobius"/>
    </source>
</evidence>
<dbReference type="RefSeq" id="WP_160027121.1">
    <property type="nucleotide sequence ID" value="NZ_CP041764.1"/>
</dbReference>
<name>A0ABX6GHB5_9GAMM</name>
<evidence type="ECO:0000313" key="3">
    <source>
        <dbReference type="Proteomes" id="UP000430368"/>
    </source>
</evidence>
<organism evidence="2 3">
    <name type="scientific">Serratia rhizosphaerae</name>
    <dbReference type="NCBI Taxonomy" id="2597702"/>
    <lineage>
        <taxon>Bacteria</taxon>
        <taxon>Pseudomonadati</taxon>
        <taxon>Pseudomonadota</taxon>
        <taxon>Gammaproteobacteria</taxon>
        <taxon>Enterobacterales</taxon>
        <taxon>Yersiniaceae</taxon>
        <taxon>Serratia</taxon>
    </lineage>
</organism>
<keyword evidence="1" id="KW-0812">Transmembrane</keyword>
<protein>
    <submittedName>
        <fullName evidence="2">Uncharacterized protein</fullName>
    </submittedName>
</protein>
<feature type="transmembrane region" description="Helical" evidence="1">
    <location>
        <begin position="7"/>
        <end position="29"/>
    </location>
</feature>
<accession>A0ABX6GHB5</accession>
<keyword evidence="1" id="KW-0472">Membrane</keyword>
<dbReference type="EMBL" id="CP041764">
    <property type="protein sequence ID" value="QHA85672.1"/>
    <property type="molecule type" value="Genomic_DNA"/>
</dbReference>
<sequence length="99" mass="11639">MHSLIKIWVLLAFSSTVGFFIFFALEAWFTENPWEVRKLTLDLLFKLPKEMTRWILFNTKNIDQLYHYLITAASCIASTIIFFFEAMLSIPLAKNRTIS</sequence>
<reference evidence="2 3" key="1">
    <citation type="submission" date="2019-07" db="EMBL/GenBank/DDBJ databases">
        <title>Serratia dokdonensis sp. nov., an elicitor of systemic resistance in Nicotiana Tabacum.</title>
        <authorList>
            <person name="Son J.-S."/>
            <person name="Hwang Y.-J."/>
            <person name="Lee S.-Y."/>
            <person name="Ghim S.-Y."/>
        </authorList>
    </citation>
    <scope>NUCLEOTIDE SEQUENCE [LARGE SCALE GENOMIC DNA]</scope>
    <source>
        <strain evidence="2 3">KUDC3025</strain>
    </source>
</reference>
<keyword evidence="3" id="KW-1185">Reference proteome</keyword>
<dbReference type="Proteomes" id="UP000430368">
    <property type="component" value="Chromosome"/>
</dbReference>
<keyword evidence="1" id="KW-1133">Transmembrane helix</keyword>
<proteinExistence type="predicted"/>